<protein>
    <recommendedName>
        <fullName evidence="3">Aminoglycoside phosphotransferase domain-containing protein</fullName>
    </recommendedName>
</protein>
<name>A0AA40B1V3_9PEZI</name>
<dbReference type="EMBL" id="JAUKUA010000002">
    <property type="protein sequence ID" value="KAK0725942.1"/>
    <property type="molecule type" value="Genomic_DNA"/>
</dbReference>
<dbReference type="InterPro" id="IPR011009">
    <property type="entry name" value="Kinase-like_dom_sf"/>
</dbReference>
<organism evidence="1 2">
    <name type="scientific">Lasiosphaeris hirsuta</name>
    <dbReference type="NCBI Taxonomy" id="260670"/>
    <lineage>
        <taxon>Eukaryota</taxon>
        <taxon>Fungi</taxon>
        <taxon>Dikarya</taxon>
        <taxon>Ascomycota</taxon>
        <taxon>Pezizomycotina</taxon>
        <taxon>Sordariomycetes</taxon>
        <taxon>Sordariomycetidae</taxon>
        <taxon>Sordariales</taxon>
        <taxon>Lasiosphaeriaceae</taxon>
        <taxon>Lasiosphaeris</taxon>
    </lineage>
</organism>
<dbReference type="SUPFAM" id="SSF56112">
    <property type="entry name" value="Protein kinase-like (PK-like)"/>
    <property type="match status" value="1"/>
</dbReference>
<comment type="caution">
    <text evidence="1">The sequence shown here is derived from an EMBL/GenBank/DDBJ whole genome shotgun (WGS) entry which is preliminary data.</text>
</comment>
<gene>
    <name evidence="1" type="ORF">B0H67DRAFT_551382</name>
</gene>
<dbReference type="AlphaFoldDB" id="A0AA40B1V3"/>
<evidence type="ECO:0000313" key="1">
    <source>
        <dbReference type="EMBL" id="KAK0725942.1"/>
    </source>
</evidence>
<sequence length="233" mass="27233">MNVPSRAKVIEACERNKSLHPASSEMAYNDSIWIKYGTHRTAGQAMLQMYVSEHADPNIVRVPKTYDYFTTTESNPPYTYNIMECGVEIPMDWVFGDFFSRSFKTTGDLQDWINKQLEDDGYEERVELPDERHICHGNLRRHNILKSPQGVTIINWEMSGHYPLMFEEYGAFRNFTRHSTGFERCLHRELFGPGLTENMLPIYKVAIINMVGSCRPRTLQLPDYSYLRSRLMR</sequence>
<keyword evidence="2" id="KW-1185">Reference proteome</keyword>
<dbReference type="Proteomes" id="UP001172102">
    <property type="component" value="Unassembled WGS sequence"/>
</dbReference>
<evidence type="ECO:0008006" key="3">
    <source>
        <dbReference type="Google" id="ProtNLM"/>
    </source>
</evidence>
<evidence type="ECO:0000313" key="2">
    <source>
        <dbReference type="Proteomes" id="UP001172102"/>
    </source>
</evidence>
<reference evidence="1" key="1">
    <citation type="submission" date="2023-06" db="EMBL/GenBank/DDBJ databases">
        <title>Genome-scale phylogeny and comparative genomics of the fungal order Sordariales.</title>
        <authorList>
            <consortium name="Lawrence Berkeley National Laboratory"/>
            <person name="Hensen N."/>
            <person name="Bonometti L."/>
            <person name="Westerberg I."/>
            <person name="Brannstrom I.O."/>
            <person name="Guillou S."/>
            <person name="Cros-Aarteil S."/>
            <person name="Calhoun S."/>
            <person name="Haridas S."/>
            <person name="Kuo A."/>
            <person name="Mondo S."/>
            <person name="Pangilinan J."/>
            <person name="Riley R."/>
            <person name="Labutti K."/>
            <person name="Andreopoulos B."/>
            <person name="Lipzen A."/>
            <person name="Chen C."/>
            <person name="Yanf M."/>
            <person name="Daum C."/>
            <person name="Ng V."/>
            <person name="Clum A."/>
            <person name="Steindorff A."/>
            <person name="Ohm R."/>
            <person name="Martin F."/>
            <person name="Silar P."/>
            <person name="Natvig D."/>
            <person name="Lalanne C."/>
            <person name="Gautier V."/>
            <person name="Ament-Velasquez S.L."/>
            <person name="Kruys A."/>
            <person name="Hutchinson M.I."/>
            <person name="Powell A.J."/>
            <person name="Barry K."/>
            <person name="Miller A.N."/>
            <person name="Grigoriev I.V."/>
            <person name="Debuchy R."/>
            <person name="Gladieux P."/>
            <person name="Thoren M.H."/>
            <person name="Johannesson H."/>
        </authorList>
    </citation>
    <scope>NUCLEOTIDE SEQUENCE</scope>
    <source>
        <strain evidence="1">SMH4607-1</strain>
    </source>
</reference>
<accession>A0AA40B1V3</accession>
<proteinExistence type="predicted"/>